<feature type="compositionally biased region" description="Polar residues" evidence="2">
    <location>
        <begin position="96"/>
        <end position="116"/>
    </location>
</feature>
<gene>
    <name evidence="3" type="ORF">C361_03517</name>
</gene>
<evidence type="ECO:0000256" key="1">
    <source>
        <dbReference type="SAM" id="Coils"/>
    </source>
</evidence>
<sequence length="590" mass="64310">MFTAIADTPLMPPRIPNLPSIPMLSPSNTYHYPLSHPHSFYRPLHPRTLQTYSFGYPLGPPVPPINLKRISSMRDPPKGATGSPDADGDRDRETAETGSVHDQQQLPTPVTANSSKGKSRRRKDVQEADDGEHKDKRRRLTKSKPLPLAVPQTTSPNKEPGSGSGSGPSTDESSQNQTNDKKIGHPASPANLAANPPVGFAASREARRGEGYDVYGAVPSPVVMGFDFKTIDGEQLKTVRDTLSIKEQQQALIAARRREAAGSSAVPPGTPKESSREPSGYKAWKQSEAPSLSGAVLPTSGGVGRRREKIKDKVEKMSIMTGVIDKDVVPASKSAPLDQRLITQQANFEPSSGSQTALPSKALPSFSSSFHYLSDPRTAPISHSRTGVDAGALGGGERERSDGHEFARQQQQGYYWRIEGRGGPPMGSGRNFTVPGTLPPRFDGPLSPLPPPLTRPSTQPHSHSHTHPHSQSHTGSPPSSPLQPLPIPSREAFLYPFNALYDSLSSCTTLRHHLSDLVSRASSLHAEQDVAAQEFRSTAGAAERLLTSLQQSADSLREMVRYEIERKAREDRREMEELKERLRRLEERGK</sequence>
<feature type="compositionally biased region" description="Basic and acidic residues" evidence="2">
    <location>
        <begin position="396"/>
        <end position="407"/>
    </location>
</feature>
<feature type="region of interest" description="Disordered" evidence="2">
    <location>
        <begin position="367"/>
        <end position="487"/>
    </location>
</feature>
<reference evidence="3 4" key="1">
    <citation type="submission" date="2017-06" db="EMBL/GenBank/DDBJ databases">
        <title>Global population genomics of the pathogenic fungus Cryptococcus neoformans var. grubii.</title>
        <authorList>
            <person name="Cuomo C."/>
            <person name="Litvintseva A."/>
            <person name="Chen Y."/>
            <person name="Young S."/>
            <person name="Zeng Q."/>
            <person name="Chapman S."/>
            <person name="Gujja S."/>
            <person name="Saif S."/>
            <person name="Birren B."/>
        </authorList>
    </citation>
    <scope>NUCLEOTIDE SEQUENCE [LARGE SCALE GENOMIC DNA]</scope>
    <source>
        <strain evidence="3 4">Tu259-1</strain>
    </source>
</reference>
<name>A0A854QEB3_CRYNE</name>
<proteinExistence type="predicted"/>
<feature type="compositionally biased region" description="Pro residues" evidence="2">
    <location>
        <begin position="478"/>
        <end position="487"/>
    </location>
</feature>
<evidence type="ECO:0000256" key="2">
    <source>
        <dbReference type="SAM" id="MobiDB-lite"/>
    </source>
</evidence>
<dbReference type="Proteomes" id="UP000199727">
    <property type="component" value="Unassembled WGS sequence"/>
</dbReference>
<dbReference type="EMBL" id="AMKT01000043">
    <property type="protein sequence ID" value="OXG21302.1"/>
    <property type="molecule type" value="Genomic_DNA"/>
</dbReference>
<comment type="caution">
    <text evidence="3">The sequence shown here is derived from an EMBL/GenBank/DDBJ whole genome shotgun (WGS) entry which is preliminary data.</text>
</comment>
<accession>A0A854QEB3</accession>
<organism evidence="3 4">
    <name type="scientific">Cryptococcus neoformans Tu259-1</name>
    <dbReference type="NCBI Taxonomy" id="1230072"/>
    <lineage>
        <taxon>Eukaryota</taxon>
        <taxon>Fungi</taxon>
        <taxon>Dikarya</taxon>
        <taxon>Basidiomycota</taxon>
        <taxon>Agaricomycotina</taxon>
        <taxon>Tremellomycetes</taxon>
        <taxon>Tremellales</taxon>
        <taxon>Cryptococcaceae</taxon>
        <taxon>Cryptococcus</taxon>
        <taxon>Cryptococcus neoformans species complex</taxon>
    </lineage>
</organism>
<dbReference type="AlphaFoldDB" id="A0A854QEB3"/>
<feature type="region of interest" description="Disordered" evidence="2">
    <location>
        <begin position="255"/>
        <end position="310"/>
    </location>
</feature>
<feature type="coiled-coil region" evidence="1">
    <location>
        <begin position="561"/>
        <end position="588"/>
    </location>
</feature>
<keyword evidence="1" id="KW-0175">Coiled coil</keyword>
<protein>
    <submittedName>
        <fullName evidence="3">Uncharacterized protein</fullName>
    </submittedName>
</protein>
<evidence type="ECO:0000313" key="4">
    <source>
        <dbReference type="Proteomes" id="UP000199727"/>
    </source>
</evidence>
<feature type="region of interest" description="Disordered" evidence="2">
    <location>
        <begin position="65"/>
        <end position="204"/>
    </location>
</feature>
<evidence type="ECO:0000313" key="3">
    <source>
        <dbReference type="EMBL" id="OXG21302.1"/>
    </source>
</evidence>
<dbReference type="OrthoDB" id="2138242at2759"/>
<feature type="compositionally biased region" description="Low complexity" evidence="2">
    <location>
        <begin position="186"/>
        <end position="197"/>
    </location>
</feature>